<proteinExistence type="predicted"/>
<dbReference type="EMBL" id="CP012600">
    <property type="protein sequence ID" value="ALC81920.1"/>
    <property type="molecule type" value="Genomic_DNA"/>
</dbReference>
<keyword evidence="1" id="KW-0812">Transmembrane</keyword>
<reference evidence="2 3" key="2">
    <citation type="journal article" date="2016" name="Int. J. Syst. Evol. Microbiol.">
        <title>Bacillus gobiensis sp. nov., isolated from a soil sample.</title>
        <authorList>
            <person name="Liu B."/>
            <person name="Liu G.H."/>
            <person name="Cetin S."/>
            <person name="Schumann P."/>
            <person name="Pan Z.Z."/>
            <person name="Chen Q.Q."/>
        </authorList>
    </citation>
    <scope>NUCLEOTIDE SEQUENCE [LARGE SCALE GENOMIC DNA]</scope>
    <source>
        <strain evidence="2 3">FJAT-4402</strain>
    </source>
</reference>
<dbReference type="Proteomes" id="UP000067625">
    <property type="component" value="Chromosome"/>
</dbReference>
<feature type="transmembrane region" description="Helical" evidence="1">
    <location>
        <begin position="70"/>
        <end position="94"/>
    </location>
</feature>
<evidence type="ECO:0000256" key="1">
    <source>
        <dbReference type="SAM" id="Phobius"/>
    </source>
</evidence>
<reference evidence="3" key="1">
    <citation type="submission" date="2015-08" db="EMBL/GenBank/DDBJ databases">
        <title>Genome sequencing project for genomic taxonomy and phylogenomics of Bacillus-like bacteria.</title>
        <authorList>
            <person name="Liu B."/>
            <person name="Wang J."/>
            <person name="Zhu Y."/>
            <person name="Liu G."/>
            <person name="Chen Q."/>
            <person name="Chen Z."/>
            <person name="Lan J."/>
            <person name="Che J."/>
            <person name="Ge C."/>
            <person name="Shi H."/>
            <person name="Pan Z."/>
            <person name="Liu X."/>
        </authorList>
    </citation>
    <scope>NUCLEOTIDE SEQUENCE [LARGE SCALE GENOMIC DNA]</scope>
    <source>
        <strain evidence="3">FJAT-4402</strain>
    </source>
</reference>
<keyword evidence="1" id="KW-0472">Membrane</keyword>
<sequence length="107" mass="12479">MYPLLFLCGKIQIVNILRYFSILGILPFSYIRVRIIGNSFILEVNDRKRLCYVPYIQSFQKDRTLSKPSIGVSLLGRFFLCCLIIIMIKFYVIVEEESFRSGGLNNE</sequence>
<keyword evidence="3" id="KW-1185">Reference proteome</keyword>
<dbReference type="AlphaFoldDB" id="A0A0M4G995"/>
<name>A0A0M4G995_9BACI</name>
<evidence type="ECO:0000313" key="2">
    <source>
        <dbReference type="EMBL" id="ALC81920.1"/>
    </source>
</evidence>
<protein>
    <submittedName>
        <fullName evidence="2">Uncharacterized protein</fullName>
    </submittedName>
</protein>
<gene>
    <name evidence="2" type="ORF">AM592_10110</name>
</gene>
<keyword evidence="1" id="KW-1133">Transmembrane helix</keyword>
<organism evidence="2 3">
    <name type="scientific">Bacillus gobiensis</name>
    <dbReference type="NCBI Taxonomy" id="1441095"/>
    <lineage>
        <taxon>Bacteria</taxon>
        <taxon>Bacillati</taxon>
        <taxon>Bacillota</taxon>
        <taxon>Bacilli</taxon>
        <taxon>Bacillales</taxon>
        <taxon>Bacillaceae</taxon>
        <taxon>Bacillus</taxon>
    </lineage>
</organism>
<feature type="transmembrane region" description="Helical" evidence="1">
    <location>
        <begin position="12"/>
        <end position="31"/>
    </location>
</feature>
<evidence type="ECO:0000313" key="3">
    <source>
        <dbReference type="Proteomes" id="UP000067625"/>
    </source>
</evidence>
<dbReference type="PATRIC" id="fig|1441095.3.peg.2231"/>
<accession>A0A0M4G995</accession>